<keyword evidence="5" id="KW-1185">Reference proteome</keyword>
<dbReference type="Pfam" id="PF03446">
    <property type="entry name" value="NAD_binding_2"/>
    <property type="match status" value="1"/>
</dbReference>
<dbReference type="Pfam" id="PF01243">
    <property type="entry name" value="PNPOx_N"/>
    <property type="match status" value="1"/>
</dbReference>
<dbReference type="Pfam" id="PF21761">
    <property type="entry name" value="RedAm-like_C"/>
    <property type="match status" value="1"/>
</dbReference>
<feature type="domain" description="Pyridoxamine 5'-phosphate oxidase N-terminal" evidence="1">
    <location>
        <begin position="326"/>
        <end position="404"/>
    </location>
</feature>
<evidence type="ECO:0000313" key="5">
    <source>
        <dbReference type="Proteomes" id="UP000579945"/>
    </source>
</evidence>
<dbReference type="SUPFAM" id="SSF50475">
    <property type="entry name" value="FMN-binding split barrel"/>
    <property type="match status" value="1"/>
</dbReference>
<dbReference type="Gene3D" id="1.10.1040.10">
    <property type="entry name" value="N-(1-d-carboxylethyl)-l-norvaline Dehydrogenase, domain 2"/>
    <property type="match status" value="1"/>
</dbReference>
<evidence type="ECO:0000259" key="1">
    <source>
        <dbReference type="Pfam" id="PF01243"/>
    </source>
</evidence>
<evidence type="ECO:0000259" key="2">
    <source>
        <dbReference type="Pfam" id="PF03446"/>
    </source>
</evidence>
<dbReference type="GO" id="GO:0050661">
    <property type="term" value="F:NADP binding"/>
    <property type="evidence" value="ECO:0007669"/>
    <property type="project" value="InterPro"/>
</dbReference>
<dbReference type="InterPro" id="IPR036291">
    <property type="entry name" value="NAD(P)-bd_dom_sf"/>
</dbReference>
<dbReference type="InterPro" id="IPR013328">
    <property type="entry name" value="6PGD_dom2"/>
</dbReference>
<dbReference type="NCBIfam" id="TIGR03618">
    <property type="entry name" value="Rv1155_F420"/>
    <property type="match status" value="1"/>
</dbReference>
<evidence type="ECO:0000259" key="3">
    <source>
        <dbReference type="Pfam" id="PF21761"/>
    </source>
</evidence>
<evidence type="ECO:0000313" key="4">
    <source>
        <dbReference type="EMBL" id="MBB3730090.1"/>
    </source>
</evidence>
<dbReference type="Gene3D" id="3.40.50.720">
    <property type="entry name" value="NAD(P)-binding Rossmann-like Domain"/>
    <property type="match status" value="1"/>
</dbReference>
<dbReference type="InterPro" id="IPR011576">
    <property type="entry name" value="Pyridox_Oxase_N"/>
</dbReference>
<dbReference type="Proteomes" id="UP000579945">
    <property type="component" value="Unassembled WGS sequence"/>
</dbReference>
<dbReference type="InterPro" id="IPR006115">
    <property type="entry name" value="6PGDH_NADP-bd"/>
</dbReference>
<accession>A0A7W5VEP4</accession>
<dbReference type="InterPro" id="IPR051265">
    <property type="entry name" value="HIBADH-related_NP60_sf"/>
</dbReference>
<reference evidence="4 5" key="1">
    <citation type="submission" date="2020-08" db="EMBL/GenBank/DDBJ databases">
        <title>Sequencing the genomes of 1000 actinobacteria strains.</title>
        <authorList>
            <person name="Klenk H.-P."/>
        </authorList>
    </citation>
    <scope>NUCLEOTIDE SEQUENCE [LARGE SCALE GENOMIC DNA]</scope>
    <source>
        <strain evidence="4 5">DSM 44320</strain>
    </source>
</reference>
<comment type="caution">
    <text evidence="4">The sequence shown here is derived from an EMBL/GenBank/DDBJ whole genome shotgun (WGS) entry which is preliminary data.</text>
</comment>
<name>A0A7W5VEP4_9ACTN</name>
<feature type="domain" description="6-phosphogluconate dehydrogenase NADP-binding" evidence="2">
    <location>
        <begin position="22"/>
        <end position="176"/>
    </location>
</feature>
<sequence>MTSNNTLSEQKMPNLDADHTPVTVIGLGLMGQALAGAFLRGGHPTTVWNRTAAKAEDLVAQGAKLADSVGDAVAASPLMIVCVSDYDAAHDLLDPLGEILDGRVVVNLTSGTSRAARESAEWAGRQGATYLDGAIMAIPPAIGTADALILYSGPQSAFDLHAPVLRSLGEGATYLGEDHGLSSLYDVAILSLMWNVLNGFLQGAALLGAAGVDATTFAPLAKAGITTVADWVSGYAQQIDDGAYPALDATIDTHLASMEHLIHESEFLGVTAELPRFVKALTDRGRGRGARRVQLRGDDRAVPQAFSRALMTGRHPAVTATSFDPRTLLAESRLGVLATIKRDGRPQLSPVMPYYDQEADVIYVSMNEGAAKTANLRRDSRAALEVTSSDGLAWATAEGTATLTGPGTDPHGPEVEALVDYYRIASGEHPDWDEYRSVMVSDRRVLMTMTVDHVYGAEIG</sequence>
<dbReference type="InterPro" id="IPR048666">
    <property type="entry name" value="RedAm-like_C"/>
</dbReference>
<organism evidence="4 5">
    <name type="scientific">Nonomuraea dietziae</name>
    <dbReference type="NCBI Taxonomy" id="65515"/>
    <lineage>
        <taxon>Bacteria</taxon>
        <taxon>Bacillati</taxon>
        <taxon>Actinomycetota</taxon>
        <taxon>Actinomycetes</taxon>
        <taxon>Streptosporangiales</taxon>
        <taxon>Streptosporangiaceae</taxon>
        <taxon>Nonomuraea</taxon>
    </lineage>
</organism>
<feature type="domain" description="NADPH-dependent reductive aminase-like C-terminal" evidence="3">
    <location>
        <begin position="178"/>
        <end position="289"/>
    </location>
</feature>
<dbReference type="SUPFAM" id="SSF51735">
    <property type="entry name" value="NAD(P)-binding Rossmann-fold domains"/>
    <property type="match status" value="1"/>
</dbReference>
<dbReference type="InterPro" id="IPR012349">
    <property type="entry name" value="Split_barrel_FMN-bd"/>
</dbReference>
<proteinExistence type="predicted"/>
<gene>
    <name evidence="4" type="ORF">FHR33_005950</name>
</gene>
<dbReference type="EMBL" id="JACIBV010000001">
    <property type="protein sequence ID" value="MBB3730090.1"/>
    <property type="molecule type" value="Genomic_DNA"/>
</dbReference>
<dbReference type="Gene3D" id="2.30.110.10">
    <property type="entry name" value="Electron Transport, Fmn-binding Protein, Chain A"/>
    <property type="match status" value="1"/>
</dbReference>
<dbReference type="InterPro" id="IPR019920">
    <property type="entry name" value="F420-binding_dom_put"/>
</dbReference>
<dbReference type="PANTHER" id="PTHR43580:SF2">
    <property type="entry name" value="CYTOKINE-LIKE NUCLEAR FACTOR N-PAC"/>
    <property type="match status" value="1"/>
</dbReference>
<dbReference type="AlphaFoldDB" id="A0A7W5VEP4"/>
<dbReference type="PANTHER" id="PTHR43580">
    <property type="entry name" value="OXIDOREDUCTASE GLYR1-RELATED"/>
    <property type="match status" value="1"/>
</dbReference>
<protein>
    <submittedName>
        <fullName evidence="4">PPOX class probable F420-dependent enzyme</fullName>
    </submittedName>
</protein>